<evidence type="ECO:0000256" key="4">
    <source>
        <dbReference type="ARBA" id="ARBA00022833"/>
    </source>
</evidence>
<dbReference type="GO" id="GO:0008270">
    <property type="term" value="F:zinc ion binding"/>
    <property type="evidence" value="ECO:0007669"/>
    <property type="project" value="UniProtKB-KW"/>
</dbReference>
<name>A0A0K8WM33_BACLA</name>
<keyword evidence="5" id="KW-0539">Nucleus</keyword>
<proteinExistence type="predicted"/>
<protein>
    <submittedName>
        <fullName evidence="7">Zinc finger protein 335</fullName>
    </submittedName>
</protein>
<evidence type="ECO:0000313" key="7">
    <source>
        <dbReference type="EMBL" id="JAI52119.1"/>
    </source>
</evidence>
<dbReference type="GO" id="GO:0005634">
    <property type="term" value="C:nucleus"/>
    <property type="evidence" value="ECO:0007669"/>
    <property type="project" value="TreeGrafter"/>
</dbReference>
<evidence type="ECO:0000256" key="5">
    <source>
        <dbReference type="ARBA" id="ARBA00023242"/>
    </source>
</evidence>
<feature type="domain" description="C2H2-type" evidence="6">
    <location>
        <begin position="178"/>
        <end position="199"/>
    </location>
</feature>
<dbReference type="InterPro" id="IPR013087">
    <property type="entry name" value="Znf_C2H2_type"/>
</dbReference>
<sequence>MEAAAMAPTSKALPNNTAAASDVSLRFYSFLPCTQPKKALTNSSKTSGYSTDTSGVLVINDSDDEDSSTISAASEPQFEFLCEIDVDKNVALPRPIELKVECKKEPNHDYINQQQQKDKICNEKNQTSIHTAATTDYSDCEDELLALCKIEPVCDLNEVLPHTTNAEHENNHYIYFTCPQCGERYDAHPQWRRHIEMAHQLGDNKNWNFKRRPNNEFECAKCHEIFTRCTLKTLQQHHFTHLPHKVYHCKLCPYQEHSMFLMISHIMLHKERDASCSASAKNSNDVPTAREKALWEHESRALISYICPACGLTFETEDAWQAHINFSHNFLEKTAENRFGDHFKCSECTVEIFSQHIADLQQHLFTHLPYKSYFKCKVCSFTISRRNFMLSHILNLHKVHLTPGAIPSGDTVLTPVTSTTTSVTGVSPAVVTTTTTITSSPGESINDSNISSGSLLESEDINANSISVYNDGRSLRRISVPSQPMNITYANSDLLKMPFKVTKSKGSFRCKKCTKHYMYRKSFDKHIRYCSPYEFNVLSDKQAVSKLLSKHI</sequence>
<keyword evidence="3" id="KW-0863">Zinc-finger</keyword>
<dbReference type="OrthoDB" id="6778897at2759"/>
<dbReference type="GeneID" id="108978974"/>
<dbReference type="GO" id="GO:0000981">
    <property type="term" value="F:DNA-binding transcription factor activity, RNA polymerase II-specific"/>
    <property type="evidence" value="ECO:0007669"/>
    <property type="project" value="TreeGrafter"/>
</dbReference>
<evidence type="ECO:0000256" key="1">
    <source>
        <dbReference type="ARBA" id="ARBA00022723"/>
    </source>
</evidence>
<dbReference type="EMBL" id="GDHF01000195">
    <property type="protein sequence ID" value="JAI52119.1"/>
    <property type="molecule type" value="Transcribed_RNA"/>
</dbReference>
<reference evidence="7" key="1">
    <citation type="submission" date="2015-06" db="EMBL/GenBank/DDBJ databases">
        <authorList>
            <person name="Hoefler B.C."/>
            <person name="Straight P.D."/>
        </authorList>
    </citation>
    <scope>NUCLEOTIDE SEQUENCE</scope>
</reference>
<dbReference type="PANTHER" id="PTHR24394:SF29">
    <property type="entry name" value="MYONEURIN"/>
    <property type="match status" value="1"/>
</dbReference>
<dbReference type="AlphaFoldDB" id="A0A0K8WM33"/>
<keyword evidence="4" id="KW-0862">Zinc</keyword>
<dbReference type="SMART" id="SM00355">
    <property type="entry name" value="ZnF_C2H2"/>
    <property type="match status" value="6"/>
</dbReference>
<evidence type="ECO:0000256" key="3">
    <source>
        <dbReference type="ARBA" id="ARBA00022771"/>
    </source>
</evidence>
<feature type="domain" description="C2H2-type" evidence="6">
    <location>
        <begin position="307"/>
        <end position="328"/>
    </location>
</feature>
<keyword evidence="1" id="KW-0479">Metal-binding</keyword>
<accession>A0A0K8WM33</accession>
<feature type="domain" description="C2H2-type" evidence="6">
    <location>
        <begin position="376"/>
        <end position="397"/>
    </location>
</feature>
<dbReference type="PROSITE" id="PS00028">
    <property type="entry name" value="ZINC_FINGER_C2H2_1"/>
    <property type="match status" value="3"/>
</dbReference>
<evidence type="ECO:0000256" key="2">
    <source>
        <dbReference type="ARBA" id="ARBA00022737"/>
    </source>
</evidence>
<keyword evidence="2" id="KW-0677">Repeat</keyword>
<organism evidence="7">
    <name type="scientific">Bactrocera latifrons</name>
    <name type="common">Malaysian fruit fly</name>
    <name type="synonym">Chaetodacus latifrons</name>
    <dbReference type="NCBI Taxonomy" id="174628"/>
    <lineage>
        <taxon>Eukaryota</taxon>
        <taxon>Metazoa</taxon>
        <taxon>Ecdysozoa</taxon>
        <taxon>Arthropoda</taxon>
        <taxon>Hexapoda</taxon>
        <taxon>Insecta</taxon>
        <taxon>Pterygota</taxon>
        <taxon>Neoptera</taxon>
        <taxon>Endopterygota</taxon>
        <taxon>Diptera</taxon>
        <taxon>Brachycera</taxon>
        <taxon>Muscomorpha</taxon>
        <taxon>Tephritoidea</taxon>
        <taxon>Tephritidae</taxon>
        <taxon>Bactrocera</taxon>
        <taxon>Bactrocera</taxon>
    </lineage>
</organism>
<evidence type="ECO:0000259" key="6">
    <source>
        <dbReference type="PROSITE" id="PS00028"/>
    </source>
</evidence>
<dbReference type="PANTHER" id="PTHR24394">
    <property type="entry name" value="ZINC FINGER PROTEIN"/>
    <property type="match status" value="1"/>
</dbReference>
<gene>
    <name evidence="7" type="primary">ZNF335</name>
    <name evidence="7" type="ORF">c1_g1_i1</name>
</gene>